<dbReference type="PANTHER" id="PTHR43784:SF2">
    <property type="entry name" value="GDSL-LIKE LIPASE_ACYLHYDROLASE, PUTATIVE (AFU_ORTHOLOGUE AFUA_2G00820)-RELATED"/>
    <property type="match status" value="1"/>
</dbReference>
<dbReference type="OrthoDB" id="9786188at2"/>
<accession>A0A0K1PA81</accession>
<evidence type="ECO:0000256" key="1">
    <source>
        <dbReference type="SAM" id="MobiDB-lite"/>
    </source>
</evidence>
<dbReference type="Proteomes" id="UP000055590">
    <property type="component" value="Chromosome"/>
</dbReference>
<evidence type="ECO:0000313" key="4">
    <source>
        <dbReference type="Proteomes" id="UP000055590"/>
    </source>
</evidence>
<proteinExistence type="predicted"/>
<evidence type="ECO:0000259" key="2">
    <source>
        <dbReference type="Pfam" id="PF13472"/>
    </source>
</evidence>
<dbReference type="Pfam" id="PF13472">
    <property type="entry name" value="Lipase_GDSL_2"/>
    <property type="match status" value="1"/>
</dbReference>
<dbReference type="InterPro" id="IPR053140">
    <property type="entry name" value="GDSL_Rv0518-like"/>
</dbReference>
<dbReference type="GO" id="GO:0016788">
    <property type="term" value="F:hydrolase activity, acting on ester bonds"/>
    <property type="evidence" value="ECO:0007669"/>
    <property type="project" value="UniProtKB-ARBA"/>
</dbReference>
<dbReference type="EMBL" id="CP012332">
    <property type="protein sequence ID" value="AKU90425.1"/>
    <property type="molecule type" value="Genomic_DNA"/>
</dbReference>
<reference evidence="3 4" key="1">
    <citation type="submission" date="2015-08" db="EMBL/GenBank/DDBJ databases">
        <authorList>
            <person name="Babu N.S."/>
            <person name="Beckwith C.J."/>
            <person name="Beseler K.G."/>
            <person name="Brison A."/>
            <person name="Carone J.V."/>
            <person name="Caskin T.P."/>
            <person name="Diamond M."/>
            <person name="Durham M.E."/>
            <person name="Foxe J.M."/>
            <person name="Go M."/>
            <person name="Henderson B.A."/>
            <person name="Jones I.B."/>
            <person name="McGettigan J.A."/>
            <person name="Micheletti S.J."/>
            <person name="Nasrallah M.E."/>
            <person name="Ortiz D."/>
            <person name="Piller C.R."/>
            <person name="Privatt S.R."/>
            <person name="Schneider S.L."/>
            <person name="Sharp S."/>
            <person name="Smith T.C."/>
            <person name="Stanton J.D."/>
            <person name="Ullery H.E."/>
            <person name="Wilson R.J."/>
            <person name="Serrano M.G."/>
            <person name="Buck G."/>
            <person name="Lee V."/>
            <person name="Wang Y."/>
            <person name="Carvalho R."/>
            <person name="Voegtly L."/>
            <person name="Shi R."/>
            <person name="Duckworth R."/>
            <person name="Johnson A."/>
            <person name="Loviza R."/>
            <person name="Walstead R."/>
            <person name="Shah Z."/>
            <person name="Kiflezghi M."/>
            <person name="Wade K."/>
            <person name="Ball S.L."/>
            <person name="Bradley K.W."/>
            <person name="Asai D.J."/>
            <person name="Bowman C.A."/>
            <person name="Russell D.A."/>
            <person name="Pope W.H."/>
            <person name="Jacobs-Sera D."/>
            <person name="Hendrix R.W."/>
            <person name="Hatfull G.F."/>
        </authorList>
    </citation>
    <scope>NUCLEOTIDE SEQUENCE [LARGE SCALE GENOMIC DNA]</scope>
    <source>
        <strain evidence="3 4">DSM 27710</strain>
    </source>
</reference>
<dbReference type="SUPFAM" id="SSF52266">
    <property type="entry name" value="SGNH hydrolase"/>
    <property type="match status" value="1"/>
</dbReference>
<dbReference type="PANTHER" id="PTHR43784">
    <property type="entry name" value="GDSL-LIKE LIPASE/ACYLHYDROLASE, PUTATIVE (AFU_ORTHOLOGUE AFUA_2G00820)-RELATED"/>
    <property type="match status" value="1"/>
</dbReference>
<evidence type="ECO:0000313" key="3">
    <source>
        <dbReference type="EMBL" id="AKU90425.1"/>
    </source>
</evidence>
<dbReference type="STRING" id="1391653.AKJ08_0812"/>
<dbReference type="Gene3D" id="3.40.50.1110">
    <property type="entry name" value="SGNH hydrolase"/>
    <property type="match status" value="1"/>
</dbReference>
<name>A0A0K1PA81_9BACT</name>
<protein>
    <submittedName>
        <fullName evidence="3">Putative secreted protein</fullName>
    </submittedName>
</protein>
<dbReference type="AlphaFoldDB" id="A0A0K1PA81"/>
<keyword evidence="4" id="KW-1185">Reference proteome</keyword>
<gene>
    <name evidence="3" type="ORF">AKJ08_0812</name>
</gene>
<feature type="domain" description="SGNH hydrolase-type esterase" evidence="2">
    <location>
        <begin position="215"/>
        <end position="382"/>
    </location>
</feature>
<dbReference type="InterPro" id="IPR013830">
    <property type="entry name" value="SGNH_hydro"/>
</dbReference>
<feature type="region of interest" description="Disordered" evidence="1">
    <location>
        <begin position="18"/>
        <end position="54"/>
    </location>
</feature>
<dbReference type="RefSeq" id="WP_050724874.1">
    <property type="nucleotide sequence ID" value="NZ_CP012332.1"/>
</dbReference>
<sequence>MKPTAFALLLLWGCAAEPQPHTPNDKPLVDPGTDPDPNDPDPNDPGKVTEDPPIFQPGYHQALRWSYAIPSRTTFRIRIPLGRAGDRIRLTFRGGERPAKLHVVTVALADEDGVGALGSEPLNVEFNGSSRVSIAPRALVRSDPLPFRVSFRQELYVSFEAEGELAAGAIDLLPGSFAQPGAHAADPDFDGAPFPRAIGLASVGVEGARTRAFVAIGDSISEAYVSGTDDYRNAWPAVAEDLLGLPVANASVSGQGVLEAQAGLADEVFSLPGITDCLVLIGTNNLWDHDEAGMEAILRTFTAKLAPFCRIWLGTLPPKDPAGMDPRVKTLRKGLNDWIRREPGVAGILDFDALLRRDEDPDGWIDGSREDGVHPSVIGQRLMGEEAARLLGGPPAP</sequence>
<organism evidence="3 4">
    <name type="scientific">Vulgatibacter incomptus</name>
    <dbReference type="NCBI Taxonomy" id="1391653"/>
    <lineage>
        <taxon>Bacteria</taxon>
        <taxon>Pseudomonadati</taxon>
        <taxon>Myxococcota</taxon>
        <taxon>Myxococcia</taxon>
        <taxon>Myxococcales</taxon>
        <taxon>Cystobacterineae</taxon>
        <taxon>Vulgatibacteraceae</taxon>
        <taxon>Vulgatibacter</taxon>
    </lineage>
</organism>
<dbReference type="KEGG" id="vin:AKJ08_0812"/>
<dbReference type="InterPro" id="IPR036514">
    <property type="entry name" value="SGNH_hydro_sf"/>
</dbReference>